<evidence type="ECO:0000313" key="2">
    <source>
        <dbReference type="EMBL" id="ACG42275.1"/>
    </source>
</evidence>
<dbReference type="AlphaFoldDB" id="B6TYU2"/>
<keyword evidence="1" id="KW-1133">Transmembrane helix</keyword>
<organism evidence="2">
    <name type="scientific">Zea mays</name>
    <name type="common">Maize</name>
    <dbReference type="NCBI Taxonomy" id="4577"/>
    <lineage>
        <taxon>Eukaryota</taxon>
        <taxon>Viridiplantae</taxon>
        <taxon>Streptophyta</taxon>
        <taxon>Embryophyta</taxon>
        <taxon>Tracheophyta</taxon>
        <taxon>Spermatophyta</taxon>
        <taxon>Magnoliopsida</taxon>
        <taxon>Liliopsida</taxon>
        <taxon>Poales</taxon>
        <taxon>Poaceae</taxon>
        <taxon>PACMAD clade</taxon>
        <taxon>Panicoideae</taxon>
        <taxon>Andropogonodae</taxon>
        <taxon>Andropogoneae</taxon>
        <taxon>Tripsacinae</taxon>
        <taxon>Zea</taxon>
    </lineage>
</organism>
<evidence type="ECO:0000256" key="1">
    <source>
        <dbReference type="SAM" id="Phobius"/>
    </source>
</evidence>
<dbReference type="EMBL" id="EU970157">
    <property type="protein sequence ID" value="ACG42275.1"/>
    <property type="molecule type" value="mRNA"/>
</dbReference>
<name>B6TYU2_MAIZE</name>
<keyword evidence="1" id="KW-0472">Membrane</keyword>
<proteinExistence type="evidence at transcript level"/>
<feature type="transmembrane region" description="Helical" evidence="1">
    <location>
        <begin position="25"/>
        <end position="45"/>
    </location>
</feature>
<protein>
    <submittedName>
        <fullName evidence="2">Uncharacterized protein</fullName>
    </submittedName>
</protein>
<keyword evidence="1" id="KW-0812">Transmembrane</keyword>
<accession>B6TYU2</accession>
<reference evidence="2" key="1">
    <citation type="journal article" date="2009" name="Plant Mol. Biol.">
        <title>Insights into corn genes derived from large-scale cDNA sequencing.</title>
        <authorList>
            <person name="Alexandrov N.N."/>
            <person name="Brover V.V."/>
            <person name="Freidin S."/>
            <person name="Troukhan M.E."/>
            <person name="Tatarinova T.V."/>
            <person name="Zhang H."/>
            <person name="Swaller T.J."/>
            <person name="Lu Y.P."/>
            <person name="Bouck J."/>
            <person name="Flavell R.B."/>
            <person name="Feldmann K.A."/>
        </authorList>
    </citation>
    <scope>NUCLEOTIDE SEQUENCE</scope>
</reference>
<sequence>MSQEKNMWFKRSHTSRSSIRSRWRLPVDFMATRMILSSFYIYLLFL</sequence>